<organism evidence="1">
    <name type="scientific">invertebrate metagenome</name>
    <dbReference type="NCBI Taxonomy" id="1711999"/>
    <lineage>
        <taxon>unclassified sequences</taxon>
        <taxon>metagenomes</taxon>
        <taxon>organismal metagenomes</taxon>
    </lineage>
</organism>
<proteinExistence type="predicted"/>
<gene>
    <name evidence="1" type="ORF">CI610_01074</name>
</gene>
<evidence type="ECO:0000313" key="1">
    <source>
        <dbReference type="EMBL" id="PJE79948.1"/>
    </source>
</evidence>
<dbReference type="EMBL" id="NSIT01000040">
    <property type="protein sequence ID" value="PJE79948.1"/>
    <property type="molecule type" value="Genomic_DNA"/>
</dbReference>
<comment type="caution">
    <text evidence="1">The sequence shown here is derived from an EMBL/GenBank/DDBJ whole genome shotgun (WGS) entry which is preliminary data.</text>
</comment>
<reference evidence="1" key="1">
    <citation type="journal article" date="2017" name="Appl. Environ. Microbiol.">
        <title>Molecular characterization of an Endozoicomonas-like organism causing infection in king scallop Pecten maximus L.</title>
        <authorList>
            <person name="Cano I."/>
            <person name="van Aerle R."/>
            <person name="Ross S."/>
            <person name="Verner-Jeffreys D.W."/>
            <person name="Paley R.K."/>
            <person name="Rimmer G."/>
            <person name="Ryder D."/>
            <person name="Hooper P."/>
            <person name="Stone D."/>
            <person name="Feist S.W."/>
        </authorList>
    </citation>
    <scope>NUCLEOTIDE SEQUENCE</scope>
</reference>
<protein>
    <submittedName>
        <fullName evidence="1">Uncharacterized protein</fullName>
    </submittedName>
</protein>
<accession>A0A2H9T9Z5</accession>
<sequence>MLIGENSAIAPLWASLITLINEVRAKKKNSPLSFININDQLAANYTFFN</sequence>
<dbReference type="AlphaFoldDB" id="A0A2H9T9Z5"/>
<name>A0A2H9T9Z5_9ZZZZ</name>